<proteinExistence type="predicted"/>
<dbReference type="SUPFAM" id="SSF103473">
    <property type="entry name" value="MFS general substrate transporter"/>
    <property type="match status" value="1"/>
</dbReference>
<evidence type="ECO:0008006" key="9">
    <source>
        <dbReference type="Google" id="ProtNLM"/>
    </source>
</evidence>
<keyword evidence="8" id="KW-1185">Reference proteome</keyword>
<evidence type="ECO:0000256" key="2">
    <source>
        <dbReference type="ARBA" id="ARBA00022692"/>
    </source>
</evidence>
<reference evidence="7 8" key="1">
    <citation type="journal article" date="2018" name="Sci. Rep.">
        <title>Genome sequence of the cauliflower mushroom Sparassis crispa (Hanabiratake) and its association with beneficial usage.</title>
        <authorList>
            <person name="Kiyama R."/>
            <person name="Furutani Y."/>
            <person name="Kawaguchi K."/>
            <person name="Nakanishi T."/>
        </authorList>
    </citation>
    <scope>NUCLEOTIDE SEQUENCE [LARGE SCALE GENOMIC DNA]</scope>
</reference>
<dbReference type="PANTHER" id="PTHR23507:SF1">
    <property type="entry name" value="FI18259P1-RELATED"/>
    <property type="match status" value="1"/>
</dbReference>
<evidence type="ECO:0000256" key="6">
    <source>
        <dbReference type="SAM" id="Phobius"/>
    </source>
</evidence>
<feature type="transmembrane region" description="Helical" evidence="6">
    <location>
        <begin position="109"/>
        <end position="127"/>
    </location>
</feature>
<feature type="transmembrane region" description="Helical" evidence="6">
    <location>
        <begin position="415"/>
        <end position="434"/>
    </location>
</feature>
<feature type="transmembrane region" description="Helical" evidence="6">
    <location>
        <begin position="328"/>
        <end position="350"/>
    </location>
</feature>
<evidence type="ECO:0000256" key="3">
    <source>
        <dbReference type="ARBA" id="ARBA00022989"/>
    </source>
</evidence>
<dbReference type="InParanoid" id="A0A401GIS5"/>
<feature type="transmembrane region" description="Helical" evidence="6">
    <location>
        <begin position="549"/>
        <end position="574"/>
    </location>
</feature>
<evidence type="ECO:0000313" key="7">
    <source>
        <dbReference type="EMBL" id="GBE82104.1"/>
    </source>
</evidence>
<dbReference type="Pfam" id="PF07690">
    <property type="entry name" value="MFS_1"/>
    <property type="match status" value="1"/>
</dbReference>
<dbReference type="EMBL" id="BFAD01000004">
    <property type="protein sequence ID" value="GBE82104.1"/>
    <property type="molecule type" value="Genomic_DNA"/>
</dbReference>
<dbReference type="InterPro" id="IPR011701">
    <property type="entry name" value="MFS"/>
</dbReference>
<organism evidence="7 8">
    <name type="scientific">Sparassis crispa</name>
    <dbReference type="NCBI Taxonomy" id="139825"/>
    <lineage>
        <taxon>Eukaryota</taxon>
        <taxon>Fungi</taxon>
        <taxon>Dikarya</taxon>
        <taxon>Basidiomycota</taxon>
        <taxon>Agaricomycotina</taxon>
        <taxon>Agaricomycetes</taxon>
        <taxon>Polyporales</taxon>
        <taxon>Sparassidaceae</taxon>
        <taxon>Sparassis</taxon>
    </lineage>
</organism>
<dbReference type="GO" id="GO:0022857">
    <property type="term" value="F:transmembrane transporter activity"/>
    <property type="evidence" value="ECO:0007669"/>
    <property type="project" value="InterPro"/>
</dbReference>
<dbReference type="Proteomes" id="UP000287166">
    <property type="component" value="Unassembled WGS sequence"/>
</dbReference>
<feature type="transmembrane region" description="Helical" evidence="6">
    <location>
        <begin position="200"/>
        <end position="219"/>
    </location>
</feature>
<feature type="transmembrane region" description="Helical" evidence="6">
    <location>
        <begin position="231"/>
        <end position="253"/>
    </location>
</feature>
<evidence type="ECO:0000313" key="8">
    <source>
        <dbReference type="Proteomes" id="UP000287166"/>
    </source>
</evidence>
<keyword evidence="4 6" id="KW-0472">Membrane</keyword>
<comment type="subcellular location">
    <subcellularLocation>
        <location evidence="1">Membrane</location>
        <topology evidence="1">Multi-pass membrane protein</topology>
    </subcellularLocation>
</comment>
<dbReference type="PANTHER" id="PTHR23507">
    <property type="entry name" value="ZGC:174356"/>
    <property type="match status" value="1"/>
</dbReference>
<dbReference type="OrthoDB" id="3026777at2759"/>
<dbReference type="RefSeq" id="XP_027613017.1">
    <property type="nucleotide sequence ID" value="XM_027757216.1"/>
</dbReference>
<dbReference type="FunCoup" id="A0A401GIS5">
    <property type="interactions" value="20"/>
</dbReference>
<evidence type="ECO:0000256" key="4">
    <source>
        <dbReference type="ARBA" id="ARBA00023136"/>
    </source>
</evidence>
<keyword evidence="3 6" id="KW-1133">Transmembrane helix</keyword>
<feature type="transmembrane region" description="Helical" evidence="6">
    <location>
        <begin position="454"/>
        <end position="474"/>
    </location>
</feature>
<sequence>MSRSKDNSRLRVPGASKSSSRPGSRLRTSRNPSLSSLSYIPFGPEELINPDAPVSEEVAELLQEFVHPHRHESEQTLVQEAADEVCADDEIDTAKQPLDLPWWKRPSPWWFLVLIIISSVAAGATMAPRVSVYTRLACDTYKPEYSRVGRNPDNLTLLSPHANNMSSVVPSGGMASTPPSDRDWALCASDPVVQAAVAKLSLVIAASTGILGCITTTMWASLSDRYGRVRIAGISTIGILVTELGFLLVYNFPNSVPGGIWFLVLGPIIDGLLGGIGAVSSAIHAYLTDCTEPSSRSRIFSLFMGLLFAGISIGPTLGSLTINLTGNIISVFYISFCTYLILCLFLWVVIPESLTKAQRAEARRLHAEDSARLAIARSKGGLLTWLGRPFDFLRPLALFYPMVIDDSASKKRRDWSLLLLVAGCGCTGSLIGGLTYKMQYMSSVFGWTAAEIGYWSSSVGASRAIHLTLVLPLLTKLFQPKPSAIMLPIEPLEPLRPETASSESLAPQETAPPPHQPHSPHFDLVIARCSLLLEISSYILMAFTRTGGLFTFFGIMSSLGAGYGPAISSVASTLYATRGGKEMGKLFGAMSVIQTLSSQVLGPTIFAFTYMATVAIFPPAIFFVSAGVLSVAFILFLFIRLPKMPQEASDVDVEDPLANHPTLRREETLTDVEEVLIVVDDEDRGKKVTP</sequence>
<feature type="region of interest" description="Disordered" evidence="5">
    <location>
        <begin position="498"/>
        <end position="517"/>
    </location>
</feature>
<name>A0A401GIS5_9APHY</name>
<feature type="transmembrane region" description="Helical" evidence="6">
    <location>
        <begin position="299"/>
        <end position="322"/>
    </location>
</feature>
<feature type="transmembrane region" description="Helical" evidence="6">
    <location>
        <begin position="586"/>
        <end position="610"/>
    </location>
</feature>
<dbReference type="Gene3D" id="1.20.1250.20">
    <property type="entry name" value="MFS general substrate transporter like domains"/>
    <property type="match status" value="2"/>
</dbReference>
<evidence type="ECO:0000256" key="1">
    <source>
        <dbReference type="ARBA" id="ARBA00004141"/>
    </source>
</evidence>
<feature type="transmembrane region" description="Helical" evidence="6">
    <location>
        <begin position="616"/>
        <end position="639"/>
    </location>
</feature>
<gene>
    <name evidence="7" type="ORF">SCP_0404840</name>
</gene>
<keyword evidence="2 6" id="KW-0812">Transmembrane</keyword>
<dbReference type="GeneID" id="38779021"/>
<dbReference type="GO" id="GO:0016020">
    <property type="term" value="C:membrane"/>
    <property type="evidence" value="ECO:0007669"/>
    <property type="project" value="UniProtKB-SubCell"/>
</dbReference>
<dbReference type="AlphaFoldDB" id="A0A401GIS5"/>
<feature type="transmembrane region" description="Helical" evidence="6">
    <location>
        <begin position="259"/>
        <end position="287"/>
    </location>
</feature>
<protein>
    <recommendedName>
        <fullName evidence="9">MFS general substrate transporter</fullName>
    </recommendedName>
</protein>
<dbReference type="InterPro" id="IPR036259">
    <property type="entry name" value="MFS_trans_sf"/>
</dbReference>
<accession>A0A401GIS5</accession>
<comment type="caution">
    <text evidence="7">The sequence shown here is derived from an EMBL/GenBank/DDBJ whole genome shotgun (WGS) entry which is preliminary data.</text>
</comment>
<evidence type="ECO:0000256" key="5">
    <source>
        <dbReference type="SAM" id="MobiDB-lite"/>
    </source>
</evidence>
<feature type="region of interest" description="Disordered" evidence="5">
    <location>
        <begin position="1"/>
        <end position="35"/>
    </location>
</feature>